<keyword evidence="2" id="KW-1185">Reference proteome</keyword>
<dbReference type="EMBL" id="JADYXP020000008">
    <property type="protein sequence ID" value="KAL0118133.1"/>
    <property type="molecule type" value="Genomic_DNA"/>
</dbReference>
<protein>
    <submittedName>
        <fullName evidence="1">Uncharacterized protein</fullName>
    </submittedName>
</protein>
<evidence type="ECO:0000313" key="1">
    <source>
        <dbReference type="EMBL" id="KAL0118133.1"/>
    </source>
</evidence>
<organism evidence="1 2">
    <name type="scientific">Cardiocondyla obscurior</name>
    <dbReference type="NCBI Taxonomy" id="286306"/>
    <lineage>
        <taxon>Eukaryota</taxon>
        <taxon>Metazoa</taxon>
        <taxon>Ecdysozoa</taxon>
        <taxon>Arthropoda</taxon>
        <taxon>Hexapoda</taxon>
        <taxon>Insecta</taxon>
        <taxon>Pterygota</taxon>
        <taxon>Neoptera</taxon>
        <taxon>Endopterygota</taxon>
        <taxon>Hymenoptera</taxon>
        <taxon>Apocrita</taxon>
        <taxon>Aculeata</taxon>
        <taxon>Formicoidea</taxon>
        <taxon>Formicidae</taxon>
        <taxon>Myrmicinae</taxon>
        <taxon>Cardiocondyla</taxon>
    </lineage>
</organism>
<dbReference type="AlphaFoldDB" id="A0AAW2FS08"/>
<dbReference type="Proteomes" id="UP001430953">
    <property type="component" value="Unassembled WGS sequence"/>
</dbReference>
<sequence>MLNSRWRDDRRLANTGCLPSPRFLDRFFTFSLYTCTKRTSTALERLLLTVPVLENVPFKSILNLIFFSLFSI</sequence>
<proteinExistence type="predicted"/>
<comment type="caution">
    <text evidence="1">The sequence shown here is derived from an EMBL/GenBank/DDBJ whole genome shotgun (WGS) entry which is preliminary data.</text>
</comment>
<name>A0AAW2FS08_9HYME</name>
<accession>A0AAW2FS08</accession>
<gene>
    <name evidence="1" type="ORF">PUN28_009065</name>
</gene>
<evidence type="ECO:0000313" key="2">
    <source>
        <dbReference type="Proteomes" id="UP001430953"/>
    </source>
</evidence>
<reference evidence="1 2" key="1">
    <citation type="submission" date="2023-03" db="EMBL/GenBank/DDBJ databases">
        <title>High recombination rates correlate with genetic variation in Cardiocondyla obscurior ants.</title>
        <authorList>
            <person name="Errbii M."/>
        </authorList>
    </citation>
    <scope>NUCLEOTIDE SEQUENCE [LARGE SCALE GENOMIC DNA]</scope>
    <source>
        <strain evidence="1">Alpha-2009</strain>
        <tissue evidence="1">Whole body</tissue>
    </source>
</reference>